<organism evidence="1 2">
    <name type="scientific">Pseudozyma hubeiensis (strain SY62)</name>
    <name type="common">Yeast</name>
    <dbReference type="NCBI Taxonomy" id="1305764"/>
    <lineage>
        <taxon>Eukaryota</taxon>
        <taxon>Fungi</taxon>
        <taxon>Dikarya</taxon>
        <taxon>Basidiomycota</taxon>
        <taxon>Ustilaginomycotina</taxon>
        <taxon>Ustilaginomycetes</taxon>
        <taxon>Ustilaginales</taxon>
        <taxon>Ustilaginaceae</taxon>
        <taxon>Pseudozyma</taxon>
    </lineage>
</organism>
<evidence type="ECO:0000313" key="2">
    <source>
        <dbReference type="Proteomes" id="UP000014071"/>
    </source>
</evidence>
<reference evidence="2" key="1">
    <citation type="journal article" date="2013" name="Genome Announc.">
        <title>Draft genome sequence of the basidiomycetous yeast-like fungus Pseudozyma hubeiensis SY62, which produces an abundant amount of the biosurfactant mannosylerythritol lipids.</title>
        <authorList>
            <person name="Konishi M."/>
            <person name="Hatada Y."/>
            <person name="Horiuchi J."/>
        </authorList>
    </citation>
    <scope>NUCLEOTIDE SEQUENCE [LARGE SCALE GENOMIC DNA]</scope>
    <source>
        <strain evidence="2">SY62</strain>
    </source>
</reference>
<dbReference type="RefSeq" id="XP_012186449.1">
    <property type="nucleotide sequence ID" value="XM_012331059.1"/>
</dbReference>
<dbReference type="EMBL" id="DF238769">
    <property type="protein sequence ID" value="GAC92862.1"/>
    <property type="molecule type" value="Genomic_DNA"/>
</dbReference>
<proteinExistence type="predicted"/>
<accession>R9NWM1</accession>
<sequence>MQPNRIESKHGESRCLVDRDGSARGLDETVVGRALAADGGVLAGVLDSDGDTEDTDGDLLAVKTDGTVKNLVEGETETGKGVLGLLALLLLVSNFGREGRKYRQSDR</sequence>
<keyword evidence="2" id="KW-1185">Reference proteome</keyword>
<gene>
    <name evidence="1" type="ORF">PHSY_000419</name>
</gene>
<evidence type="ECO:0000313" key="1">
    <source>
        <dbReference type="EMBL" id="GAC92862.1"/>
    </source>
</evidence>
<dbReference type="AlphaFoldDB" id="R9NWM1"/>
<dbReference type="GeneID" id="24105728"/>
<dbReference type="Proteomes" id="UP000014071">
    <property type="component" value="Unassembled WGS sequence"/>
</dbReference>
<dbReference type="HOGENOM" id="CLU_2211127_0_0_1"/>
<name>R9NWM1_PSEHS</name>
<protein>
    <submittedName>
        <fullName evidence="1">Uncharacterized protein</fullName>
    </submittedName>
</protein>